<name>A0A4C2A1M3_EUMVA</name>
<protein>
    <submittedName>
        <fullName evidence="2">Uncharacterized protein</fullName>
    </submittedName>
</protein>
<accession>A0A4C2A1M3</accession>
<evidence type="ECO:0000313" key="2">
    <source>
        <dbReference type="EMBL" id="GBP94140.1"/>
    </source>
</evidence>
<proteinExistence type="predicted"/>
<organism evidence="2 3">
    <name type="scientific">Eumeta variegata</name>
    <name type="common">Bagworm moth</name>
    <name type="synonym">Eumeta japonica</name>
    <dbReference type="NCBI Taxonomy" id="151549"/>
    <lineage>
        <taxon>Eukaryota</taxon>
        <taxon>Metazoa</taxon>
        <taxon>Ecdysozoa</taxon>
        <taxon>Arthropoda</taxon>
        <taxon>Hexapoda</taxon>
        <taxon>Insecta</taxon>
        <taxon>Pterygota</taxon>
        <taxon>Neoptera</taxon>
        <taxon>Endopterygota</taxon>
        <taxon>Lepidoptera</taxon>
        <taxon>Glossata</taxon>
        <taxon>Ditrysia</taxon>
        <taxon>Tineoidea</taxon>
        <taxon>Psychidae</taxon>
        <taxon>Oiketicinae</taxon>
        <taxon>Eumeta</taxon>
    </lineage>
</organism>
<feature type="compositionally biased region" description="Basic and acidic residues" evidence="1">
    <location>
        <begin position="1"/>
        <end position="10"/>
    </location>
</feature>
<dbReference type="AlphaFoldDB" id="A0A4C2A1M3"/>
<feature type="compositionally biased region" description="Polar residues" evidence="1">
    <location>
        <begin position="14"/>
        <end position="23"/>
    </location>
</feature>
<feature type="region of interest" description="Disordered" evidence="1">
    <location>
        <begin position="1"/>
        <end position="23"/>
    </location>
</feature>
<evidence type="ECO:0000313" key="3">
    <source>
        <dbReference type="Proteomes" id="UP000299102"/>
    </source>
</evidence>
<sequence length="93" mass="9832">MPNTHCREPAEGNGSKNVCETSSFASPESELSTNFRILDYPKGKQANHSRRSFGSRVINAPSAAGGAVGQLYLSPRPSDLARTVQPCAARVAG</sequence>
<dbReference type="Proteomes" id="UP000299102">
    <property type="component" value="Unassembled WGS sequence"/>
</dbReference>
<dbReference type="EMBL" id="BGZK01002467">
    <property type="protein sequence ID" value="GBP94140.1"/>
    <property type="molecule type" value="Genomic_DNA"/>
</dbReference>
<gene>
    <name evidence="2" type="ORF">EVAR_98190_1</name>
</gene>
<comment type="caution">
    <text evidence="2">The sequence shown here is derived from an EMBL/GenBank/DDBJ whole genome shotgun (WGS) entry which is preliminary data.</text>
</comment>
<reference evidence="2 3" key="1">
    <citation type="journal article" date="2019" name="Commun. Biol.">
        <title>The bagworm genome reveals a unique fibroin gene that provides high tensile strength.</title>
        <authorList>
            <person name="Kono N."/>
            <person name="Nakamura H."/>
            <person name="Ohtoshi R."/>
            <person name="Tomita M."/>
            <person name="Numata K."/>
            <person name="Arakawa K."/>
        </authorList>
    </citation>
    <scope>NUCLEOTIDE SEQUENCE [LARGE SCALE GENOMIC DNA]</scope>
</reference>
<evidence type="ECO:0000256" key="1">
    <source>
        <dbReference type="SAM" id="MobiDB-lite"/>
    </source>
</evidence>
<keyword evidence="3" id="KW-1185">Reference proteome</keyword>